<organism evidence="1 2">
    <name type="scientific">Rugosibacter aromaticivorans</name>
    <dbReference type="NCBI Taxonomy" id="1565605"/>
    <lineage>
        <taxon>Bacteria</taxon>
        <taxon>Pseudomonadati</taxon>
        <taxon>Pseudomonadota</taxon>
        <taxon>Betaproteobacteria</taxon>
        <taxon>Nitrosomonadales</taxon>
        <taxon>Sterolibacteriaceae</taxon>
        <taxon>Rugosibacter</taxon>
    </lineage>
</organism>
<dbReference type="PANTHER" id="PTHR37953">
    <property type="entry name" value="UPF0127 PROTEIN MJ1496"/>
    <property type="match status" value="1"/>
</dbReference>
<dbReference type="HOGENOM" id="CLU_097039_0_0_4"/>
<dbReference type="STRING" id="1565605.PG1C_08485"/>
<dbReference type="InterPro" id="IPR003795">
    <property type="entry name" value="DUF192"/>
</dbReference>
<dbReference type="Proteomes" id="UP000061603">
    <property type="component" value="Chromosome"/>
</dbReference>
<dbReference type="Gene3D" id="2.60.120.1140">
    <property type="entry name" value="Protein of unknown function DUF192"/>
    <property type="match status" value="1"/>
</dbReference>
<sequence length="152" mass="17044">MRSRTLTLLNVALATVFFTISVKAESYIPQPVNLFAGMHHIEAEVAATLDNRASGLMYRRSMPAQHGMLFVFPVVAKHCMWMRNTYLPLSVAFLDEQGTIINIEEMEPQTENNHCALKPVRYALEMNAGWFKSRGLDAGFKIVGVSKLTSSH</sequence>
<reference evidence="1 2" key="1">
    <citation type="journal article" date="2015" name="Genome Announc.">
        <title>Complete Genome Sequence of a Novel Bacterium within the Family Rhodocyclaceae That Degrades Polycyclic Aromatic Hydrocarbons.</title>
        <authorList>
            <person name="Singleton D.R."/>
            <person name="Dickey A.N."/>
            <person name="Scholl E.H."/>
            <person name="Wright F.A."/>
            <person name="Aitken M.D."/>
        </authorList>
    </citation>
    <scope>NUCLEOTIDE SEQUENCE [LARGE SCALE GENOMIC DNA]</scope>
    <source>
        <strain evidence="2">PG1-Ca6</strain>
    </source>
</reference>
<name>A0A0C5J0A4_9PROT</name>
<dbReference type="Pfam" id="PF02643">
    <property type="entry name" value="DUF192"/>
    <property type="match status" value="1"/>
</dbReference>
<evidence type="ECO:0000313" key="1">
    <source>
        <dbReference type="EMBL" id="AJP48482.1"/>
    </source>
</evidence>
<accession>A0A0C5J0A4</accession>
<protein>
    <submittedName>
        <fullName evidence="1">Uncharacterized protein</fullName>
    </submittedName>
</protein>
<dbReference type="KEGG" id="rbu:PG1C_08485"/>
<proteinExistence type="predicted"/>
<dbReference type="PANTHER" id="PTHR37953:SF1">
    <property type="entry name" value="UPF0127 PROTEIN MJ1496"/>
    <property type="match status" value="1"/>
</dbReference>
<dbReference type="AlphaFoldDB" id="A0A0C5J0A4"/>
<keyword evidence="2" id="KW-1185">Reference proteome</keyword>
<gene>
    <name evidence="1" type="ORF">PG1C_08485</name>
</gene>
<dbReference type="InterPro" id="IPR038695">
    <property type="entry name" value="Saro_0823-like_sf"/>
</dbReference>
<evidence type="ECO:0000313" key="2">
    <source>
        <dbReference type="Proteomes" id="UP000061603"/>
    </source>
</evidence>
<dbReference type="EMBL" id="CP010554">
    <property type="protein sequence ID" value="AJP48482.1"/>
    <property type="molecule type" value="Genomic_DNA"/>
</dbReference>
<dbReference type="RefSeq" id="WP_202634414.1">
    <property type="nucleotide sequence ID" value="NZ_CP010554.1"/>
</dbReference>